<dbReference type="Proteomes" id="UP000028045">
    <property type="component" value="Unassembled WGS sequence"/>
</dbReference>
<evidence type="ECO:0000256" key="1">
    <source>
        <dbReference type="SAM" id="MobiDB-lite"/>
    </source>
</evidence>
<dbReference type="EMBL" id="KL648566">
    <property type="protein sequence ID" value="KEY68642.1"/>
    <property type="molecule type" value="Genomic_DNA"/>
</dbReference>
<reference evidence="2 3" key="1">
    <citation type="journal article" date="2014" name="BMC Genomics">
        <title>Comparative genome sequencing reveals chemotype-specific gene clusters in the toxigenic black mold Stachybotrys.</title>
        <authorList>
            <person name="Semeiks J."/>
            <person name="Borek D."/>
            <person name="Otwinowski Z."/>
            <person name="Grishin N.V."/>
        </authorList>
    </citation>
    <scope>NUCLEOTIDE SEQUENCE [LARGE SCALE GENOMIC DNA]</scope>
    <source>
        <strain evidence="3">CBS 109288 / IBT 7711</strain>
    </source>
</reference>
<evidence type="ECO:0000313" key="2">
    <source>
        <dbReference type="EMBL" id="KEY68642.1"/>
    </source>
</evidence>
<evidence type="ECO:0000313" key="3">
    <source>
        <dbReference type="Proteomes" id="UP000028045"/>
    </source>
</evidence>
<dbReference type="OrthoDB" id="5124663at2759"/>
<protein>
    <submittedName>
        <fullName evidence="2">Uncharacterized protein</fullName>
    </submittedName>
</protein>
<keyword evidence="3" id="KW-1185">Reference proteome</keyword>
<dbReference type="AlphaFoldDB" id="A0A084ATL3"/>
<organism evidence="2 3">
    <name type="scientific">Stachybotrys chartarum (strain CBS 109288 / IBT 7711)</name>
    <name type="common">Toxic black mold</name>
    <name type="synonym">Stilbospora chartarum</name>
    <dbReference type="NCBI Taxonomy" id="1280523"/>
    <lineage>
        <taxon>Eukaryota</taxon>
        <taxon>Fungi</taxon>
        <taxon>Dikarya</taxon>
        <taxon>Ascomycota</taxon>
        <taxon>Pezizomycotina</taxon>
        <taxon>Sordariomycetes</taxon>
        <taxon>Hypocreomycetidae</taxon>
        <taxon>Hypocreales</taxon>
        <taxon>Stachybotryaceae</taxon>
        <taxon>Stachybotrys</taxon>
    </lineage>
</organism>
<name>A0A084ATL3_STACB</name>
<dbReference type="HOGENOM" id="CLU_1050419_0_0_1"/>
<proteinExistence type="predicted"/>
<accession>A0A084ATL3</accession>
<gene>
    <name evidence="2" type="ORF">S7711_00521</name>
</gene>
<sequence>MAFTKTIAVARTYAQPRLHALPLATARHVSSRAKPPPGTVKIRRFVPEDAQPYYKPNGCLVTTPDVQQWFRRMGINHDHGDAFYLKPYLNLYDILRPMSLQVAYTAQHVINPFHVHYFTARGHALRFHMQSKYARKTVEEPLWIHCTLSQANPQAVVRTIAYRRIKARIFEGLRDLGYSQDGVKDGEDGAARRIRGTMILTGNDAMKLANGPSRELGKLIAGALHEHYSTPLHGRGPERTNTGEKQASLRGVRNNTKPSSFRKGK</sequence>
<feature type="region of interest" description="Disordered" evidence="1">
    <location>
        <begin position="228"/>
        <end position="265"/>
    </location>
</feature>